<evidence type="ECO:0000256" key="7">
    <source>
        <dbReference type="PROSITE-ProRule" id="PRU01360"/>
    </source>
</evidence>
<dbReference type="PROSITE" id="PS52016">
    <property type="entry name" value="TONB_DEPENDENT_REC_3"/>
    <property type="match status" value="1"/>
</dbReference>
<name>A0A4R0Q4G0_9SPHI</name>
<dbReference type="Pfam" id="PF13715">
    <property type="entry name" value="CarbopepD_reg_2"/>
    <property type="match status" value="1"/>
</dbReference>
<dbReference type="InterPro" id="IPR041700">
    <property type="entry name" value="OMP_b-brl_3"/>
</dbReference>
<sequence length="836" mass="91810">MPVNTPAMLFNRNSPFFGVCYTIPKAMKTYLILIFVFLTTASVAASTQAVGNNIDSLSLKFTGKVIDSASKEPLIYAQVAISNGSGQKLVMQVLTDTLGQFELSIKEGTYQVKVFYMGNENQVFNLVIPAHSDHVLNQVFSVKVKTALLNEVSVYAKRKIIENTAEKIVYHVDRDPMAKNKSLSEVIKKVPLVTVDFKGVPSLKGSEKVQVQVNGRSVTDYAIPVDQALKMIPTANVESIEVITNPGAASDGESLAGIINIITKNKLALGGNLTVGVESTIGKSYTTKPTLNFTYGVGKLNFSLNGSYTNFKTLGFSNQLYARNNFLQTQSGNLGYEGNPVYINSGLFYEINKSQSLNAGLTVSNSPYTFNQGLQTSINDQGVSNVFNRFSDNSVKSQSLSANLDYKVKLNKPGKEFTVGALFTAGKQDNLNNSINNYVSGAATPVLQELSSNNSTVRTIILQSDYKLPVGKHKLQAGIKVTNRHFDSQYQNAISNQSVMATASNDEYAYDQGIYAAFGQFQVILPKKWTMIGGLRYERTQNDAKFISTNSSVNQGFNSFLPTYVIGKNLKKGMISLTYSYKISRPGISFLNPFQNFVNANTVAQGNPDLLPEHKNGLSLAFSHNAGKAYLYVDASADFWSDYILRVNQFVNNVNQISYKNIGSYRQFGTSANLNLTVTKSLSLTVGGTLNLISTNDAAFNATYNEKLNFNASFIGTYNFKGGYNLQAEYYLYSNNYFFQSRTALPNTSSIGVNKSLMKDRVNLSVGVINPLNNKIEYDMLNVNGGLTNQNIQTVYGRGLTFGFSYQFGNNKVNKKSRTNIKDNDTKEGSTNPIGF</sequence>
<proteinExistence type="inferred from homology"/>
<evidence type="ECO:0000259" key="10">
    <source>
        <dbReference type="Pfam" id="PF14905"/>
    </source>
</evidence>
<comment type="similarity">
    <text evidence="7">Belongs to the TonB-dependent receptor family.</text>
</comment>
<keyword evidence="6 7" id="KW-0998">Cell outer membrane</keyword>
<dbReference type="PANTHER" id="PTHR40980:SF4">
    <property type="entry name" value="TONB-DEPENDENT RECEPTOR-LIKE BETA-BARREL DOMAIN-CONTAINING PROTEIN"/>
    <property type="match status" value="1"/>
</dbReference>
<evidence type="ECO:0000256" key="2">
    <source>
        <dbReference type="ARBA" id="ARBA00022448"/>
    </source>
</evidence>
<keyword evidence="2 7" id="KW-0813">Transport</keyword>
<keyword evidence="4 7" id="KW-0812">Transmembrane</keyword>
<dbReference type="Gene3D" id="2.60.40.1120">
    <property type="entry name" value="Carboxypeptidase-like, regulatory domain"/>
    <property type="match status" value="1"/>
</dbReference>
<evidence type="ECO:0000313" key="12">
    <source>
        <dbReference type="Proteomes" id="UP000293925"/>
    </source>
</evidence>
<dbReference type="EMBL" id="SJSO01000001">
    <property type="protein sequence ID" value="TCD29590.1"/>
    <property type="molecule type" value="Genomic_DNA"/>
</dbReference>
<feature type="domain" description="TonB-dependent receptor plug" evidence="9">
    <location>
        <begin position="173"/>
        <end position="256"/>
    </location>
</feature>
<dbReference type="InterPro" id="IPR012910">
    <property type="entry name" value="Plug_dom"/>
</dbReference>
<dbReference type="PANTHER" id="PTHR40980">
    <property type="entry name" value="PLUG DOMAIN-CONTAINING PROTEIN"/>
    <property type="match status" value="1"/>
</dbReference>
<gene>
    <name evidence="11" type="ORF">EZ456_00820</name>
</gene>
<keyword evidence="3 7" id="KW-1134">Transmembrane beta strand</keyword>
<dbReference type="Pfam" id="PF07715">
    <property type="entry name" value="Plug"/>
    <property type="match status" value="1"/>
</dbReference>
<evidence type="ECO:0000259" key="9">
    <source>
        <dbReference type="Pfam" id="PF07715"/>
    </source>
</evidence>
<feature type="region of interest" description="Disordered" evidence="8">
    <location>
        <begin position="817"/>
        <end position="836"/>
    </location>
</feature>
<accession>A0A4R0Q4G0</accession>
<evidence type="ECO:0000256" key="5">
    <source>
        <dbReference type="ARBA" id="ARBA00023136"/>
    </source>
</evidence>
<evidence type="ECO:0000256" key="3">
    <source>
        <dbReference type="ARBA" id="ARBA00022452"/>
    </source>
</evidence>
<feature type="domain" description="Outer membrane protein beta-barrel" evidence="10">
    <location>
        <begin position="409"/>
        <end position="806"/>
    </location>
</feature>
<dbReference type="OrthoDB" id="606851at2"/>
<dbReference type="SUPFAM" id="SSF56935">
    <property type="entry name" value="Porins"/>
    <property type="match status" value="1"/>
</dbReference>
<dbReference type="GO" id="GO:0009279">
    <property type="term" value="C:cell outer membrane"/>
    <property type="evidence" value="ECO:0007669"/>
    <property type="project" value="UniProtKB-SubCell"/>
</dbReference>
<keyword evidence="12" id="KW-1185">Reference proteome</keyword>
<dbReference type="InterPro" id="IPR008969">
    <property type="entry name" value="CarboxyPept-like_regulatory"/>
</dbReference>
<dbReference type="InterPro" id="IPR036942">
    <property type="entry name" value="Beta-barrel_TonB_sf"/>
</dbReference>
<evidence type="ECO:0000256" key="8">
    <source>
        <dbReference type="SAM" id="MobiDB-lite"/>
    </source>
</evidence>
<comment type="caution">
    <text evidence="11">The sequence shown here is derived from an EMBL/GenBank/DDBJ whole genome shotgun (WGS) entry which is preliminary data.</text>
</comment>
<reference evidence="11 12" key="1">
    <citation type="submission" date="2019-02" db="EMBL/GenBank/DDBJ databases">
        <title>Pedobacter sp. RP-3-21 sp. nov., isolated from Arctic soil.</title>
        <authorList>
            <person name="Dahal R.H."/>
        </authorList>
    </citation>
    <scope>NUCLEOTIDE SEQUENCE [LARGE SCALE GENOMIC DNA]</scope>
    <source>
        <strain evidence="11 12">RP-3-21</strain>
    </source>
</reference>
<dbReference type="Gene3D" id="2.40.170.20">
    <property type="entry name" value="TonB-dependent receptor, beta-barrel domain"/>
    <property type="match status" value="1"/>
</dbReference>
<evidence type="ECO:0000256" key="1">
    <source>
        <dbReference type="ARBA" id="ARBA00004571"/>
    </source>
</evidence>
<dbReference type="AlphaFoldDB" id="A0A4R0Q4G0"/>
<dbReference type="Proteomes" id="UP000293925">
    <property type="component" value="Unassembled WGS sequence"/>
</dbReference>
<dbReference type="InterPro" id="IPR037066">
    <property type="entry name" value="Plug_dom_sf"/>
</dbReference>
<dbReference type="SUPFAM" id="SSF49464">
    <property type="entry name" value="Carboxypeptidase regulatory domain-like"/>
    <property type="match status" value="1"/>
</dbReference>
<dbReference type="InterPro" id="IPR039426">
    <property type="entry name" value="TonB-dep_rcpt-like"/>
</dbReference>
<evidence type="ECO:0000256" key="6">
    <source>
        <dbReference type="ARBA" id="ARBA00023237"/>
    </source>
</evidence>
<organism evidence="11 12">
    <name type="scientific">Pedobacter psychrodurus</name>
    <dbReference type="NCBI Taxonomy" id="2530456"/>
    <lineage>
        <taxon>Bacteria</taxon>
        <taxon>Pseudomonadati</taxon>
        <taxon>Bacteroidota</taxon>
        <taxon>Sphingobacteriia</taxon>
        <taxon>Sphingobacteriales</taxon>
        <taxon>Sphingobacteriaceae</taxon>
        <taxon>Pedobacter</taxon>
    </lineage>
</organism>
<dbReference type="Gene3D" id="2.170.130.10">
    <property type="entry name" value="TonB-dependent receptor, plug domain"/>
    <property type="match status" value="1"/>
</dbReference>
<dbReference type="Pfam" id="PF14905">
    <property type="entry name" value="OMP_b-brl_3"/>
    <property type="match status" value="1"/>
</dbReference>
<keyword evidence="5 7" id="KW-0472">Membrane</keyword>
<evidence type="ECO:0000256" key="4">
    <source>
        <dbReference type="ARBA" id="ARBA00022692"/>
    </source>
</evidence>
<evidence type="ECO:0000313" key="11">
    <source>
        <dbReference type="EMBL" id="TCD29590.1"/>
    </source>
</evidence>
<protein>
    <submittedName>
        <fullName evidence="11">Uncharacterized protein</fullName>
    </submittedName>
</protein>
<comment type="subcellular location">
    <subcellularLocation>
        <location evidence="1 7">Cell outer membrane</location>
        <topology evidence="1 7">Multi-pass membrane protein</topology>
    </subcellularLocation>
</comment>